<dbReference type="InterPro" id="IPR002048">
    <property type="entry name" value="EF_hand_dom"/>
</dbReference>
<evidence type="ECO:0000256" key="4">
    <source>
        <dbReference type="ARBA" id="ARBA00022553"/>
    </source>
</evidence>
<feature type="domain" description="EF-hand" evidence="12">
    <location>
        <begin position="235"/>
        <end position="270"/>
    </location>
</feature>
<dbReference type="GO" id="GO:0004674">
    <property type="term" value="F:protein serine/threonine kinase activity"/>
    <property type="evidence" value="ECO:0007669"/>
    <property type="project" value="UniProtKB-KW"/>
</dbReference>
<dbReference type="EC" id="2.7.11.1" evidence="2"/>
<evidence type="ECO:0000256" key="10">
    <source>
        <dbReference type="ARBA" id="ARBA00047899"/>
    </source>
</evidence>
<dbReference type="InterPro" id="IPR011992">
    <property type="entry name" value="EF-hand-dom_pair"/>
</dbReference>
<evidence type="ECO:0000256" key="8">
    <source>
        <dbReference type="ARBA" id="ARBA00022837"/>
    </source>
</evidence>
<sequence length="310" mass="35680">MSAETEEGIAHAIVRGKIDFERDPWPKVSAEAKKLVKNMLDSNPYSRLTIQEVLGISPMSIVSCRRLNYKLIFVCMCAEHPWIQNENHAPNVNLGDHVRTRIKQFCLMNKFKRKAIRVVADKLPNEQLDGLKQLFYMMDTDNNGDLTFKELKEGLEMIGHKMSDPEVEMLMEAADYDGNGTLDCEEFVTMSVHLKRIGNDDILQQAFEFFDKNKTGYIEFDELREALLDEISDPSNEKIIQDIIFDVDLDKDGRICFQEFKAMMKTGADWKMASRQYSRAMLNVLSIKMFKDKSLPLSGELFSPRKCIPV</sequence>
<keyword evidence="4" id="KW-0597">Phosphoprotein</keyword>
<gene>
    <name evidence="13" type="ORF">LWI28_019420</name>
</gene>
<accession>A0AAD5JKJ3</accession>
<dbReference type="GO" id="GO:0005524">
    <property type="term" value="F:ATP binding"/>
    <property type="evidence" value="ECO:0007669"/>
    <property type="project" value="UniProtKB-KW"/>
</dbReference>
<name>A0AAD5JKJ3_ACENE</name>
<dbReference type="SUPFAM" id="SSF56112">
    <property type="entry name" value="Protein kinase-like (PK-like)"/>
    <property type="match status" value="1"/>
</dbReference>
<dbReference type="Gene3D" id="1.10.238.10">
    <property type="entry name" value="EF-hand"/>
    <property type="match status" value="1"/>
</dbReference>
<dbReference type="SMART" id="SM00054">
    <property type="entry name" value="EFh"/>
    <property type="match status" value="4"/>
</dbReference>
<comment type="similarity">
    <text evidence="1">Belongs to the protein kinase superfamily. CAMK Ser/Thr protein kinase family. CaMK subfamily.</text>
</comment>
<keyword evidence="14" id="KW-1185">Reference proteome</keyword>
<dbReference type="AlphaFoldDB" id="A0AAD5JKJ3"/>
<comment type="caution">
    <text evidence="13">The sequence shown here is derived from an EMBL/GenBank/DDBJ whole genome shotgun (WGS) entry which is preliminary data.</text>
</comment>
<evidence type="ECO:0000256" key="2">
    <source>
        <dbReference type="ARBA" id="ARBA00012513"/>
    </source>
</evidence>
<dbReference type="Proteomes" id="UP001064489">
    <property type="component" value="Chromosome 1"/>
</dbReference>
<evidence type="ECO:0000256" key="7">
    <source>
        <dbReference type="ARBA" id="ARBA00022777"/>
    </source>
</evidence>
<keyword evidence="5" id="KW-0808">Transferase</keyword>
<organism evidence="13 14">
    <name type="scientific">Acer negundo</name>
    <name type="common">Box elder</name>
    <dbReference type="NCBI Taxonomy" id="4023"/>
    <lineage>
        <taxon>Eukaryota</taxon>
        <taxon>Viridiplantae</taxon>
        <taxon>Streptophyta</taxon>
        <taxon>Embryophyta</taxon>
        <taxon>Tracheophyta</taxon>
        <taxon>Spermatophyta</taxon>
        <taxon>Magnoliopsida</taxon>
        <taxon>eudicotyledons</taxon>
        <taxon>Gunneridae</taxon>
        <taxon>Pentapetalae</taxon>
        <taxon>rosids</taxon>
        <taxon>malvids</taxon>
        <taxon>Sapindales</taxon>
        <taxon>Sapindaceae</taxon>
        <taxon>Hippocastanoideae</taxon>
        <taxon>Acereae</taxon>
        <taxon>Acer</taxon>
    </lineage>
</organism>
<dbReference type="PROSITE" id="PS50222">
    <property type="entry name" value="EF_HAND_2"/>
    <property type="match status" value="4"/>
</dbReference>
<dbReference type="InterPro" id="IPR018247">
    <property type="entry name" value="EF_Hand_1_Ca_BS"/>
</dbReference>
<feature type="domain" description="EF-hand" evidence="12">
    <location>
        <begin position="162"/>
        <end position="197"/>
    </location>
</feature>
<evidence type="ECO:0000256" key="3">
    <source>
        <dbReference type="ARBA" id="ARBA00022527"/>
    </source>
</evidence>
<dbReference type="PANTHER" id="PTHR24349">
    <property type="entry name" value="SERINE/THREONINE-PROTEIN KINASE"/>
    <property type="match status" value="1"/>
</dbReference>
<evidence type="ECO:0000256" key="9">
    <source>
        <dbReference type="ARBA" id="ARBA00022840"/>
    </source>
</evidence>
<keyword evidence="6" id="KW-0547">Nucleotide-binding</keyword>
<comment type="catalytic activity">
    <reaction evidence="11">
        <text>L-seryl-[protein] + ATP = O-phospho-L-seryl-[protein] + ADP + H(+)</text>
        <dbReference type="Rhea" id="RHEA:17989"/>
        <dbReference type="Rhea" id="RHEA-COMP:9863"/>
        <dbReference type="Rhea" id="RHEA-COMP:11604"/>
        <dbReference type="ChEBI" id="CHEBI:15378"/>
        <dbReference type="ChEBI" id="CHEBI:29999"/>
        <dbReference type="ChEBI" id="CHEBI:30616"/>
        <dbReference type="ChEBI" id="CHEBI:83421"/>
        <dbReference type="ChEBI" id="CHEBI:456216"/>
        <dbReference type="EC" id="2.7.11.1"/>
    </reaction>
</comment>
<evidence type="ECO:0000256" key="6">
    <source>
        <dbReference type="ARBA" id="ARBA00022741"/>
    </source>
</evidence>
<keyword evidence="3" id="KW-0723">Serine/threonine-protein kinase</keyword>
<feature type="domain" description="EF-hand" evidence="12">
    <location>
        <begin position="126"/>
        <end position="161"/>
    </location>
</feature>
<reference evidence="13" key="1">
    <citation type="journal article" date="2022" name="Plant J.">
        <title>Strategies of tolerance reflected in two North American maple genomes.</title>
        <authorList>
            <person name="McEvoy S.L."/>
            <person name="Sezen U.U."/>
            <person name="Trouern-Trend A."/>
            <person name="McMahon S.M."/>
            <person name="Schaberg P.G."/>
            <person name="Yang J."/>
            <person name="Wegrzyn J.L."/>
            <person name="Swenson N.G."/>
        </authorList>
    </citation>
    <scope>NUCLEOTIDE SEQUENCE</scope>
    <source>
        <strain evidence="13">91603</strain>
    </source>
</reference>
<keyword evidence="9" id="KW-0067">ATP-binding</keyword>
<comment type="catalytic activity">
    <reaction evidence="10">
        <text>L-threonyl-[protein] + ATP = O-phospho-L-threonyl-[protein] + ADP + H(+)</text>
        <dbReference type="Rhea" id="RHEA:46608"/>
        <dbReference type="Rhea" id="RHEA-COMP:11060"/>
        <dbReference type="Rhea" id="RHEA-COMP:11605"/>
        <dbReference type="ChEBI" id="CHEBI:15378"/>
        <dbReference type="ChEBI" id="CHEBI:30013"/>
        <dbReference type="ChEBI" id="CHEBI:30616"/>
        <dbReference type="ChEBI" id="CHEBI:61977"/>
        <dbReference type="ChEBI" id="CHEBI:456216"/>
        <dbReference type="EC" id="2.7.11.1"/>
    </reaction>
</comment>
<dbReference type="SUPFAM" id="SSF47473">
    <property type="entry name" value="EF-hand"/>
    <property type="match status" value="1"/>
</dbReference>
<evidence type="ECO:0000256" key="1">
    <source>
        <dbReference type="ARBA" id="ARBA00005354"/>
    </source>
</evidence>
<dbReference type="PROSITE" id="PS00018">
    <property type="entry name" value="EF_HAND_1"/>
    <property type="match status" value="4"/>
</dbReference>
<reference evidence="13" key="2">
    <citation type="submission" date="2023-02" db="EMBL/GenBank/DDBJ databases">
        <authorList>
            <person name="Swenson N.G."/>
            <person name="Wegrzyn J.L."/>
            <person name="Mcevoy S.L."/>
        </authorList>
    </citation>
    <scope>NUCLEOTIDE SEQUENCE</scope>
    <source>
        <strain evidence="13">91603</strain>
        <tissue evidence="13">Leaf</tissue>
    </source>
</reference>
<dbReference type="InterPro" id="IPR050205">
    <property type="entry name" value="CDPK_Ser/Thr_kinases"/>
</dbReference>
<dbReference type="Gene3D" id="1.10.510.10">
    <property type="entry name" value="Transferase(Phosphotransferase) domain 1"/>
    <property type="match status" value="1"/>
</dbReference>
<evidence type="ECO:0000313" key="13">
    <source>
        <dbReference type="EMBL" id="KAI9195919.1"/>
    </source>
</evidence>
<keyword evidence="7" id="KW-0418">Kinase</keyword>
<evidence type="ECO:0000259" key="12">
    <source>
        <dbReference type="PROSITE" id="PS50222"/>
    </source>
</evidence>
<protein>
    <recommendedName>
        <fullName evidence="2">non-specific serine/threonine protein kinase</fullName>
        <ecNumber evidence="2">2.7.11.1</ecNumber>
    </recommendedName>
</protein>
<feature type="domain" description="EF-hand" evidence="12">
    <location>
        <begin position="198"/>
        <end position="233"/>
    </location>
</feature>
<dbReference type="Pfam" id="PF13499">
    <property type="entry name" value="EF-hand_7"/>
    <property type="match status" value="2"/>
</dbReference>
<evidence type="ECO:0000256" key="11">
    <source>
        <dbReference type="ARBA" id="ARBA00048679"/>
    </source>
</evidence>
<dbReference type="EMBL" id="JAJSOW010000003">
    <property type="protein sequence ID" value="KAI9195919.1"/>
    <property type="molecule type" value="Genomic_DNA"/>
</dbReference>
<proteinExistence type="inferred from homology"/>
<dbReference type="FunFam" id="1.10.238.10:FF:000050">
    <property type="entry name" value="Calcium-dependent protein kinase 7"/>
    <property type="match status" value="1"/>
</dbReference>
<keyword evidence="8" id="KW-0106">Calcium</keyword>
<evidence type="ECO:0000256" key="5">
    <source>
        <dbReference type="ARBA" id="ARBA00022679"/>
    </source>
</evidence>
<dbReference type="InterPro" id="IPR011009">
    <property type="entry name" value="Kinase-like_dom_sf"/>
</dbReference>
<dbReference type="GO" id="GO:0005509">
    <property type="term" value="F:calcium ion binding"/>
    <property type="evidence" value="ECO:0007669"/>
    <property type="project" value="InterPro"/>
</dbReference>
<evidence type="ECO:0000313" key="14">
    <source>
        <dbReference type="Proteomes" id="UP001064489"/>
    </source>
</evidence>